<keyword evidence="7" id="KW-0406">Ion transport</keyword>
<sequence length="380" mass="40563">MKKTLLAAALLAGFAGVAQAETSVTLYGIIDTGIGYNKVKGAGFDGSRVGMINGVQNGSRWGLRGTEDLGDGLQAVFQLESGFNSGNGNHAQDGRLFGRQATIGLQSDSWGRLDFGRQTNIASKYFGSIDPFGAGFGQANIGMGLSAMNTVRWDNMVMYQTPSYSGFQFGVGYSFSVDDNTTDDDRVGFRTADNVRGITTGLRYVNGPLNVALSYDQLNASNAQAQDEVDATPRSYGIGASYDFEVVKVALAYARTTDGWFGGQGINGIGAVDSDADGVDDQFPLSSNRFADGFKSNSYMVGLTAPIGGASKLFGSWQMVDPSNDKLTGGEEKMNVFSLGYTYDLSKRTNLYAYGSYAKNYAFIDDVKSTAVGVGIRHRF</sequence>
<dbReference type="InterPro" id="IPR050298">
    <property type="entry name" value="Gram-neg_bact_OMP"/>
</dbReference>
<keyword evidence="8" id="KW-0626">Porin</keyword>
<feature type="chain" id="PRO_5002736432" evidence="11">
    <location>
        <begin position="21"/>
        <end position="380"/>
    </location>
</feature>
<dbReference type="PANTHER" id="PTHR34501">
    <property type="entry name" value="PROTEIN YDDL-RELATED"/>
    <property type="match status" value="1"/>
</dbReference>
<evidence type="ECO:0000256" key="5">
    <source>
        <dbReference type="ARBA" id="ARBA00022692"/>
    </source>
</evidence>
<evidence type="ECO:0000256" key="11">
    <source>
        <dbReference type="SAM" id="SignalP"/>
    </source>
</evidence>
<dbReference type="InterPro" id="IPR023614">
    <property type="entry name" value="Porin_dom_sf"/>
</dbReference>
<dbReference type="Pfam" id="PF13609">
    <property type="entry name" value="Porin_4"/>
    <property type="match status" value="1"/>
</dbReference>
<evidence type="ECO:0000256" key="8">
    <source>
        <dbReference type="ARBA" id="ARBA00023114"/>
    </source>
</evidence>
<dbReference type="PANTHER" id="PTHR34501:SF9">
    <property type="entry name" value="MAJOR OUTER MEMBRANE PROTEIN P.IA"/>
    <property type="match status" value="1"/>
</dbReference>
<dbReference type="CDD" id="cd00342">
    <property type="entry name" value="gram_neg_porins"/>
    <property type="match status" value="1"/>
</dbReference>
<keyword evidence="6 11" id="KW-0732">Signal</keyword>
<keyword evidence="4" id="KW-1134">Transmembrane beta strand</keyword>
<evidence type="ECO:0000256" key="2">
    <source>
        <dbReference type="ARBA" id="ARBA00011233"/>
    </source>
</evidence>
<keyword evidence="10" id="KW-0998">Cell outer membrane</keyword>
<reference evidence="13 14" key="1">
    <citation type="journal article" date="2008" name="BMC Genomics">
        <title>The missing link: Bordetella petrii is endowed with both the metabolic versatility of environmental bacteria and virulence traits of pathogenic Bordetellae.</title>
        <authorList>
            <person name="Gross R."/>
            <person name="Guzman C.A."/>
            <person name="Sebaihia M."/>
            <person name="Martins Dos Santos V.A."/>
            <person name="Pieper D.H."/>
            <person name="Koebnik R."/>
            <person name="Lechner M."/>
            <person name="Bartels D."/>
            <person name="Buhrmester J."/>
            <person name="Choudhuri J.V."/>
            <person name="Ebensen T."/>
            <person name="Gaigalat L."/>
            <person name="Herrmann S."/>
            <person name="Khachane A.N."/>
            <person name="Larisch C."/>
            <person name="Link S."/>
            <person name="Linke B."/>
            <person name="Meyer F."/>
            <person name="Mormann S."/>
            <person name="Nakunst D."/>
            <person name="Rueckert C."/>
            <person name="Schneiker-Bekel S."/>
            <person name="Schulze K."/>
            <person name="Vorhoelter F.J."/>
            <person name="Yevsa T."/>
            <person name="Engle J.T."/>
            <person name="Goldman W.E."/>
            <person name="Puehler A."/>
            <person name="Goebel U.B."/>
            <person name="Goesmann A."/>
            <person name="Bloecker H."/>
            <person name="Kaiser O."/>
            <person name="Martinez-Arias R."/>
        </authorList>
    </citation>
    <scope>NUCLEOTIDE SEQUENCE [LARGE SCALE GENOMIC DNA]</scope>
    <source>
        <strain evidence="14">ATCC BAA-461 / DSM 12804 / CCUG 43448 / CIP 107267 / Se-1111R</strain>
    </source>
</reference>
<dbReference type="EMBL" id="AM902716">
    <property type="protein sequence ID" value="CAP42015.1"/>
    <property type="molecule type" value="Genomic_DNA"/>
</dbReference>
<dbReference type="PRINTS" id="PR00182">
    <property type="entry name" value="ECOLNEIPORIN"/>
</dbReference>
<dbReference type="GO" id="GO:0015288">
    <property type="term" value="F:porin activity"/>
    <property type="evidence" value="ECO:0007669"/>
    <property type="project" value="UniProtKB-KW"/>
</dbReference>
<protein>
    <submittedName>
        <fullName evidence="13">Outer membrane porin protein</fullName>
    </submittedName>
</protein>
<dbReference type="InterPro" id="IPR002299">
    <property type="entry name" value="Porin_Neis"/>
</dbReference>
<evidence type="ECO:0000256" key="6">
    <source>
        <dbReference type="ARBA" id="ARBA00022729"/>
    </source>
</evidence>
<evidence type="ECO:0000256" key="4">
    <source>
        <dbReference type="ARBA" id="ARBA00022452"/>
    </source>
</evidence>
<keyword evidence="14" id="KW-1185">Reference proteome</keyword>
<dbReference type="InterPro" id="IPR033900">
    <property type="entry name" value="Gram_neg_porin_domain"/>
</dbReference>
<keyword evidence="5" id="KW-0812">Transmembrane</keyword>
<evidence type="ECO:0000313" key="13">
    <source>
        <dbReference type="EMBL" id="CAP42015.1"/>
    </source>
</evidence>
<comment type="subcellular location">
    <subcellularLocation>
        <location evidence="1">Cell outer membrane</location>
        <topology evidence="1">Multi-pass membrane protein</topology>
    </subcellularLocation>
</comment>
<dbReference type="GO" id="GO:0009279">
    <property type="term" value="C:cell outer membrane"/>
    <property type="evidence" value="ECO:0007669"/>
    <property type="project" value="UniProtKB-SubCell"/>
</dbReference>
<dbReference type="KEGG" id="bpt:Bpet1676"/>
<accession>A9IHZ7</accession>
<dbReference type="eggNOG" id="COG3203">
    <property type="taxonomic scope" value="Bacteria"/>
</dbReference>
<evidence type="ECO:0000256" key="7">
    <source>
        <dbReference type="ARBA" id="ARBA00023065"/>
    </source>
</evidence>
<keyword evidence="3" id="KW-0813">Transport</keyword>
<feature type="domain" description="Porin" evidence="12">
    <location>
        <begin position="7"/>
        <end position="360"/>
    </location>
</feature>
<dbReference type="STRING" id="94624.Bpet1676"/>
<gene>
    <name evidence="13" type="ordered locus">Bpet1676</name>
</gene>
<evidence type="ECO:0000259" key="12">
    <source>
        <dbReference type="Pfam" id="PF13609"/>
    </source>
</evidence>
<dbReference type="PRINTS" id="PR00184">
    <property type="entry name" value="NEISSPPORIN"/>
</dbReference>
<dbReference type="Proteomes" id="UP000001225">
    <property type="component" value="Chromosome"/>
</dbReference>
<dbReference type="SUPFAM" id="SSF56935">
    <property type="entry name" value="Porins"/>
    <property type="match status" value="1"/>
</dbReference>
<dbReference type="GO" id="GO:0046930">
    <property type="term" value="C:pore complex"/>
    <property type="evidence" value="ECO:0007669"/>
    <property type="project" value="UniProtKB-KW"/>
</dbReference>
<dbReference type="AlphaFoldDB" id="A9IHZ7"/>
<dbReference type="GO" id="GO:0034220">
    <property type="term" value="P:monoatomic ion transmembrane transport"/>
    <property type="evidence" value="ECO:0007669"/>
    <property type="project" value="InterPro"/>
</dbReference>
<evidence type="ECO:0000256" key="9">
    <source>
        <dbReference type="ARBA" id="ARBA00023136"/>
    </source>
</evidence>
<dbReference type="InterPro" id="IPR001702">
    <property type="entry name" value="Porin_Gram-ve"/>
</dbReference>
<dbReference type="Gene3D" id="2.40.160.10">
    <property type="entry name" value="Porin"/>
    <property type="match status" value="1"/>
</dbReference>
<evidence type="ECO:0000256" key="10">
    <source>
        <dbReference type="ARBA" id="ARBA00023237"/>
    </source>
</evidence>
<feature type="signal peptide" evidence="11">
    <location>
        <begin position="1"/>
        <end position="20"/>
    </location>
</feature>
<organism evidence="13 14">
    <name type="scientific">Bordetella petrii (strain ATCC BAA-461 / DSM 12804 / CCUG 43448 / CIP 107267 / Se-1111R)</name>
    <dbReference type="NCBI Taxonomy" id="340100"/>
    <lineage>
        <taxon>Bacteria</taxon>
        <taxon>Pseudomonadati</taxon>
        <taxon>Pseudomonadota</taxon>
        <taxon>Betaproteobacteria</taxon>
        <taxon>Burkholderiales</taxon>
        <taxon>Alcaligenaceae</taxon>
        <taxon>Bordetella</taxon>
    </lineage>
</organism>
<comment type="subunit">
    <text evidence="2">Homotrimer.</text>
</comment>
<evidence type="ECO:0000256" key="1">
    <source>
        <dbReference type="ARBA" id="ARBA00004571"/>
    </source>
</evidence>
<evidence type="ECO:0000313" key="14">
    <source>
        <dbReference type="Proteomes" id="UP000001225"/>
    </source>
</evidence>
<keyword evidence="9" id="KW-0472">Membrane</keyword>
<proteinExistence type="predicted"/>
<name>A9IHZ7_BORPD</name>
<evidence type="ECO:0000256" key="3">
    <source>
        <dbReference type="ARBA" id="ARBA00022448"/>
    </source>
</evidence>